<gene>
    <name evidence="2" type="ORF">RDB_LOCUS133361</name>
</gene>
<keyword evidence="1" id="KW-0812">Transmembrane</keyword>
<feature type="transmembrane region" description="Helical" evidence="1">
    <location>
        <begin position="6"/>
        <end position="28"/>
    </location>
</feature>
<organism evidence="2 3">
    <name type="scientific">Rhizoctonia solani</name>
    <dbReference type="NCBI Taxonomy" id="456999"/>
    <lineage>
        <taxon>Eukaryota</taxon>
        <taxon>Fungi</taxon>
        <taxon>Dikarya</taxon>
        <taxon>Basidiomycota</taxon>
        <taxon>Agaricomycotina</taxon>
        <taxon>Agaricomycetes</taxon>
        <taxon>Cantharellales</taxon>
        <taxon>Ceratobasidiaceae</taxon>
        <taxon>Rhizoctonia</taxon>
    </lineage>
</organism>
<evidence type="ECO:0000313" key="3">
    <source>
        <dbReference type="Proteomes" id="UP000663846"/>
    </source>
</evidence>
<keyword evidence="1" id="KW-0472">Membrane</keyword>
<accession>A0A8H3GBH2</accession>
<name>A0A8H3GBH2_9AGAM</name>
<evidence type="ECO:0000313" key="2">
    <source>
        <dbReference type="EMBL" id="CAE6443016.1"/>
    </source>
</evidence>
<proteinExistence type="predicted"/>
<keyword evidence="1" id="KW-1133">Transmembrane helix</keyword>
<reference evidence="2" key="1">
    <citation type="submission" date="2021-01" db="EMBL/GenBank/DDBJ databases">
        <authorList>
            <person name="Kaushik A."/>
        </authorList>
    </citation>
    <scope>NUCLEOTIDE SEQUENCE</scope>
    <source>
        <strain evidence="2">AG1-1C</strain>
    </source>
</reference>
<dbReference type="AlphaFoldDB" id="A0A8H3GBH2"/>
<dbReference type="Proteomes" id="UP000663846">
    <property type="component" value="Unassembled WGS sequence"/>
</dbReference>
<dbReference type="EMBL" id="CAJMWS010000420">
    <property type="protein sequence ID" value="CAE6443016.1"/>
    <property type="molecule type" value="Genomic_DNA"/>
</dbReference>
<comment type="caution">
    <text evidence="2">The sequence shown here is derived from an EMBL/GenBank/DDBJ whole genome shotgun (WGS) entry which is preliminary data.</text>
</comment>
<evidence type="ECO:0000256" key="1">
    <source>
        <dbReference type="SAM" id="Phobius"/>
    </source>
</evidence>
<protein>
    <submittedName>
        <fullName evidence="2">Uncharacterized protein</fullName>
    </submittedName>
</protein>
<sequence length="112" mass="12413">MNVSDILSHSSSLFGVMGSIVLKLGYVYSFKVDWELFFLDAKEVLDHFSNAAMMNKILGAYFHRFHALLNGSPELKGNLPLESGGGMKAMLSTLLTSGQHIKLQLRTLDLHT</sequence>